<feature type="transmembrane region" description="Helical" evidence="1">
    <location>
        <begin position="63"/>
        <end position="86"/>
    </location>
</feature>
<accession>A0A226D5U2</accession>
<evidence type="ECO:0000313" key="2">
    <source>
        <dbReference type="EMBL" id="OXA40244.1"/>
    </source>
</evidence>
<feature type="transmembrane region" description="Helical" evidence="1">
    <location>
        <begin position="259"/>
        <end position="277"/>
    </location>
</feature>
<feature type="transmembrane region" description="Helical" evidence="1">
    <location>
        <begin position="201"/>
        <end position="223"/>
    </location>
</feature>
<reference evidence="2 3" key="1">
    <citation type="submission" date="2015-12" db="EMBL/GenBank/DDBJ databases">
        <title>The genome of Folsomia candida.</title>
        <authorList>
            <person name="Faddeeva A."/>
            <person name="Derks M.F."/>
            <person name="Anvar Y."/>
            <person name="Smit S."/>
            <person name="Van Straalen N."/>
            <person name="Roelofs D."/>
        </authorList>
    </citation>
    <scope>NUCLEOTIDE SEQUENCE [LARGE SCALE GENOMIC DNA]</scope>
    <source>
        <strain evidence="2 3">VU population</strain>
        <tissue evidence="2">Whole body</tissue>
    </source>
</reference>
<gene>
    <name evidence="2" type="ORF">Fcan01_24886</name>
</gene>
<dbReference type="EMBL" id="LNIX01000034">
    <property type="protein sequence ID" value="OXA40244.1"/>
    <property type="molecule type" value="Genomic_DNA"/>
</dbReference>
<keyword evidence="1" id="KW-1133">Transmembrane helix</keyword>
<keyword evidence="3" id="KW-1185">Reference proteome</keyword>
<keyword evidence="1" id="KW-0812">Transmembrane</keyword>
<comment type="caution">
    <text evidence="2">The sequence shown here is derived from an EMBL/GenBank/DDBJ whole genome shotgun (WGS) entry which is preliminary data.</text>
</comment>
<keyword evidence="1" id="KW-0472">Membrane</keyword>
<proteinExistence type="predicted"/>
<evidence type="ECO:0000256" key="1">
    <source>
        <dbReference type="SAM" id="Phobius"/>
    </source>
</evidence>
<dbReference type="Proteomes" id="UP000198287">
    <property type="component" value="Unassembled WGS sequence"/>
</dbReference>
<evidence type="ECO:0000313" key="3">
    <source>
        <dbReference type="Proteomes" id="UP000198287"/>
    </source>
</evidence>
<dbReference type="AlphaFoldDB" id="A0A226D5U2"/>
<organism evidence="2 3">
    <name type="scientific">Folsomia candida</name>
    <name type="common">Springtail</name>
    <dbReference type="NCBI Taxonomy" id="158441"/>
    <lineage>
        <taxon>Eukaryota</taxon>
        <taxon>Metazoa</taxon>
        <taxon>Ecdysozoa</taxon>
        <taxon>Arthropoda</taxon>
        <taxon>Hexapoda</taxon>
        <taxon>Collembola</taxon>
        <taxon>Entomobryomorpha</taxon>
        <taxon>Isotomoidea</taxon>
        <taxon>Isotomidae</taxon>
        <taxon>Proisotominae</taxon>
        <taxon>Folsomia</taxon>
    </lineage>
</organism>
<feature type="transmembrane region" description="Helical" evidence="1">
    <location>
        <begin position="289"/>
        <end position="309"/>
    </location>
</feature>
<sequence>MEMLGRVLIPHLQRHFALTDFLHGFYYTWDKSNNRVTQAGQREVSIARVMQAGNTCYLAFQMYALFALPAEALDMIIPILATLLYLSGMGFGYEWGPDGSIIQFMNVIVGAGENTGGKFKSVPTQKNVEQLINVIGVLVKWTEIVLSLATGVMVFLFPCKLPFLGSAIFSKVTCEKSLLDACAWMICARIGLAVFEAKQQLHMILVGGQYAIFTLMMGCIHLWGVLGEVCDVIDVPFCTKYREAHVLEQLLNSCTRTRIFPIFATTVPAFQIITAYACVKHYDVMEMTHLIAICLTMLDSTVFNLVLFIGSGKLYEKAGAYLTGRMIRARGKIETKFVKSLTPLKIRFGSNFVDELTALRVQHFCSIKIIDLLLLL</sequence>
<protein>
    <submittedName>
        <fullName evidence="2">Uncharacterized protein</fullName>
    </submittedName>
</protein>
<name>A0A226D5U2_FOLCA</name>
<feature type="transmembrane region" description="Helical" evidence="1">
    <location>
        <begin position="131"/>
        <end position="157"/>
    </location>
</feature>